<proteinExistence type="predicted"/>
<sequence length="54" mass="5436">SAGFVCVRCECPGLNKCSSQGRHNPGGGGQRAGEGVGGRLSGQPGVHISCRPRT</sequence>
<dbReference type="Proteomes" id="UP001529510">
    <property type="component" value="Unassembled WGS sequence"/>
</dbReference>
<reference evidence="2 3" key="1">
    <citation type="submission" date="2024-05" db="EMBL/GenBank/DDBJ databases">
        <title>Genome sequencing and assembly of Indian major carp, Cirrhinus mrigala (Hamilton, 1822).</title>
        <authorList>
            <person name="Mohindra V."/>
            <person name="Chowdhury L.M."/>
            <person name="Lal K."/>
            <person name="Jena J.K."/>
        </authorList>
    </citation>
    <scope>NUCLEOTIDE SEQUENCE [LARGE SCALE GENOMIC DNA]</scope>
    <source>
        <strain evidence="2">CM1030</strain>
        <tissue evidence="2">Blood</tissue>
    </source>
</reference>
<feature type="non-terminal residue" evidence="2">
    <location>
        <position position="1"/>
    </location>
</feature>
<keyword evidence="3" id="KW-1185">Reference proteome</keyword>
<gene>
    <name evidence="2" type="ORF">M9458_035737</name>
</gene>
<feature type="region of interest" description="Disordered" evidence="1">
    <location>
        <begin position="18"/>
        <end position="54"/>
    </location>
</feature>
<dbReference type="EMBL" id="JAMKFB020000018">
    <property type="protein sequence ID" value="KAL0167515.1"/>
    <property type="molecule type" value="Genomic_DNA"/>
</dbReference>
<evidence type="ECO:0000313" key="3">
    <source>
        <dbReference type="Proteomes" id="UP001529510"/>
    </source>
</evidence>
<organism evidence="2 3">
    <name type="scientific">Cirrhinus mrigala</name>
    <name type="common">Mrigala</name>
    <dbReference type="NCBI Taxonomy" id="683832"/>
    <lineage>
        <taxon>Eukaryota</taxon>
        <taxon>Metazoa</taxon>
        <taxon>Chordata</taxon>
        <taxon>Craniata</taxon>
        <taxon>Vertebrata</taxon>
        <taxon>Euteleostomi</taxon>
        <taxon>Actinopterygii</taxon>
        <taxon>Neopterygii</taxon>
        <taxon>Teleostei</taxon>
        <taxon>Ostariophysi</taxon>
        <taxon>Cypriniformes</taxon>
        <taxon>Cyprinidae</taxon>
        <taxon>Labeoninae</taxon>
        <taxon>Labeonini</taxon>
        <taxon>Cirrhinus</taxon>
    </lineage>
</organism>
<name>A0ABD0P1T6_CIRMR</name>
<dbReference type="AlphaFoldDB" id="A0ABD0P1T6"/>
<protein>
    <submittedName>
        <fullName evidence="2">Uncharacterized protein</fullName>
    </submittedName>
</protein>
<comment type="caution">
    <text evidence="2">The sequence shown here is derived from an EMBL/GenBank/DDBJ whole genome shotgun (WGS) entry which is preliminary data.</text>
</comment>
<accession>A0ABD0P1T6</accession>
<evidence type="ECO:0000313" key="2">
    <source>
        <dbReference type="EMBL" id="KAL0167515.1"/>
    </source>
</evidence>
<feature type="non-terminal residue" evidence="2">
    <location>
        <position position="54"/>
    </location>
</feature>
<evidence type="ECO:0000256" key="1">
    <source>
        <dbReference type="SAM" id="MobiDB-lite"/>
    </source>
</evidence>
<feature type="compositionally biased region" description="Gly residues" evidence="1">
    <location>
        <begin position="24"/>
        <end position="40"/>
    </location>
</feature>